<dbReference type="Proteomes" id="UP000694567">
    <property type="component" value="Unplaced"/>
</dbReference>
<keyword evidence="3" id="KW-1185">Reference proteome</keyword>
<evidence type="ECO:0000313" key="3">
    <source>
        <dbReference type="Proteomes" id="UP000694567"/>
    </source>
</evidence>
<dbReference type="AlphaFoldDB" id="A0A8C0EEJ1"/>
<accession>A0A8C0EEJ1</accession>
<proteinExistence type="predicted"/>
<organism evidence="2 3">
    <name type="scientific">Bubo bubo</name>
    <name type="common">Eurasian eagle-owl</name>
    <name type="synonym">Strix bubo</name>
    <dbReference type="NCBI Taxonomy" id="30461"/>
    <lineage>
        <taxon>Eukaryota</taxon>
        <taxon>Metazoa</taxon>
        <taxon>Chordata</taxon>
        <taxon>Craniata</taxon>
        <taxon>Vertebrata</taxon>
        <taxon>Euteleostomi</taxon>
        <taxon>Archelosauria</taxon>
        <taxon>Archosauria</taxon>
        <taxon>Dinosauria</taxon>
        <taxon>Saurischia</taxon>
        <taxon>Theropoda</taxon>
        <taxon>Coelurosauria</taxon>
        <taxon>Aves</taxon>
        <taxon>Neognathae</taxon>
        <taxon>Neoaves</taxon>
        <taxon>Telluraves</taxon>
        <taxon>Strigiformes</taxon>
        <taxon>Strigidae</taxon>
        <taxon>Bubo</taxon>
    </lineage>
</organism>
<evidence type="ECO:0000313" key="2">
    <source>
        <dbReference type="Ensembl" id="ENSBOBP00000003734.1"/>
    </source>
</evidence>
<evidence type="ECO:0000256" key="1">
    <source>
        <dbReference type="SAM" id="MobiDB-lite"/>
    </source>
</evidence>
<dbReference type="Ensembl" id="ENSBOBT00000003829.1">
    <property type="protein sequence ID" value="ENSBOBP00000003734.1"/>
    <property type="gene ID" value="ENSBOBG00000002568.1"/>
</dbReference>
<reference evidence="2" key="2">
    <citation type="submission" date="2025-09" db="UniProtKB">
        <authorList>
            <consortium name="Ensembl"/>
        </authorList>
    </citation>
    <scope>IDENTIFICATION</scope>
</reference>
<protein>
    <submittedName>
        <fullName evidence="2">Uncharacterized protein</fullName>
    </submittedName>
</protein>
<sequence>MLTGTHSCASKKPSPFPCLPACNHSLQTTAPTDVTSVPRRDVGGHCLFSQAAVSGCWHMHRHTSRELSLEQDFHRRPAHWRLPPAKPRPER</sequence>
<feature type="region of interest" description="Disordered" evidence="1">
    <location>
        <begin position="67"/>
        <end position="91"/>
    </location>
</feature>
<name>A0A8C0EEJ1_BUBBB</name>
<reference evidence="2" key="1">
    <citation type="submission" date="2025-08" db="UniProtKB">
        <authorList>
            <consortium name="Ensembl"/>
        </authorList>
    </citation>
    <scope>IDENTIFICATION</scope>
</reference>